<name>A0A085WM32_9BACT</name>
<dbReference type="PANTHER" id="PTHR43289">
    <property type="entry name" value="MITOGEN-ACTIVATED PROTEIN KINASE KINASE KINASE 20-RELATED"/>
    <property type="match status" value="1"/>
</dbReference>
<dbReference type="OrthoDB" id="9801841at2"/>
<dbReference type="SMART" id="SM00220">
    <property type="entry name" value="S_TKc"/>
    <property type="match status" value="1"/>
</dbReference>
<keyword evidence="8" id="KW-1185">Reference proteome</keyword>
<dbReference type="Gene3D" id="1.10.510.10">
    <property type="entry name" value="Transferase(Phosphotransferase) domain 1"/>
    <property type="match status" value="1"/>
</dbReference>
<dbReference type="PATRIC" id="fig|394096.3.peg.4023"/>
<accession>A0A085WM32</accession>
<evidence type="ECO:0000256" key="4">
    <source>
        <dbReference type="ARBA" id="ARBA00022840"/>
    </source>
</evidence>
<dbReference type="STRING" id="394096.DB31_7982"/>
<sequence length="457" mass="49880">MDRTLAPSLHPALLPPGTVLGTWRVERWAGRGMYGTVYQAVPVGAEPAAPVALKVAFLQGDPRFAREVELLSRMSHLHVPRLVGHGEWQAPDGARYPFIAMEWIEGVPLYDWARLHPVSCHHVRHWLIQLARALASLHAQGGFHRDVKGGNVLVRRADGSAVLTDFGTGIYAGATTLTPPNFYPGTPAYQAPESVLFERQFSEDFTARYQASPADDLYALGVTACRLLTGEYPEMGEFTRDEHGTWHLGAVRLPPALLKGPRVEPRLRAVVLRLLSVHPEQRGTAEELAEALERQDAFVEVRAGHVLSRATVRHWLPGAAAGLLLALGAQWMAAERASKEHPVAQGITSEVSSSETGPARLAEAAVSESLEPAPPDSTRGGVTDDLLPEPLPGQTRPDEKGRCPRKGQVALNKGCWAANAVDREGCEELDGQMFKGTCYVPFMPRGRRPNNSSMDKR</sequence>
<evidence type="ECO:0000259" key="6">
    <source>
        <dbReference type="PROSITE" id="PS50011"/>
    </source>
</evidence>
<keyword evidence="2" id="KW-0547">Nucleotide-binding</keyword>
<dbReference type="CDD" id="cd14014">
    <property type="entry name" value="STKc_PknB_like"/>
    <property type="match status" value="1"/>
</dbReference>
<feature type="domain" description="Protein kinase" evidence="6">
    <location>
        <begin position="23"/>
        <end position="299"/>
    </location>
</feature>
<dbReference type="InterPro" id="IPR011009">
    <property type="entry name" value="Kinase-like_dom_sf"/>
</dbReference>
<evidence type="ECO:0000313" key="7">
    <source>
        <dbReference type="EMBL" id="KFE68745.1"/>
    </source>
</evidence>
<keyword evidence="4" id="KW-0067">ATP-binding</keyword>
<keyword evidence="1" id="KW-0808">Transferase</keyword>
<keyword evidence="3" id="KW-0418">Kinase</keyword>
<dbReference type="GO" id="GO:0004674">
    <property type="term" value="F:protein serine/threonine kinase activity"/>
    <property type="evidence" value="ECO:0007669"/>
    <property type="project" value="TreeGrafter"/>
</dbReference>
<feature type="region of interest" description="Disordered" evidence="5">
    <location>
        <begin position="343"/>
        <end position="405"/>
    </location>
</feature>
<organism evidence="7 8">
    <name type="scientific">Hyalangium minutum</name>
    <dbReference type="NCBI Taxonomy" id="394096"/>
    <lineage>
        <taxon>Bacteria</taxon>
        <taxon>Pseudomonadati</taxon>
        <taxon>Myxococcota</taxon>
        <taxon>Myxococcia</taxon>
        <taxon>Myxococcales</taxon>
        <taxon>Cystobacterineae</taxon>
        <taxon>Archangiaceae</taxon>
        <taxon>Hyalangium</taxon>
    </lineage>
</organism>
<protein>
    <recommendedName>
        <fullName evidence="6">Protein kinase domain-containing protein</fullName>
    </recommendedName>
</protein>
<dbReference type="Pfam" id="PF00069">
    <property type="entry name" value="Pkinase"/>
    <property type="match status" value="1"/>
</dbReference>
<evidence type="ECO:0000256" key="2">
    <source>
        <dbReference type="ARBA" id="ARBA00022741"/>
    </source>
</evidence>
<dbReference type="SUPFAM" id="SSF56112">
    <property type="entry name" value="Protein kinase-like (PK-like)"/>
    <property type="match status" value="1"/>
</dbReference>
<dbReference type="Proteomes" id="UP000028725">
    <property type="component" value="Unassembled WGS sequence"/>
</dbReference>
<dbReference type="InterPro" id="IPR000719">
    <property type="entry name" value="Prot_kinase_dom"/>
</dbReference>
<dbReference type="PANTHER" id="PTHR43289:SF6">
    <property type="entry name" value="SERINE_THREONINE-PROTEIN KINASE NEKL-3"/>
    <property type="match status" value="1"/>
</dbReference>
<proteinExistence type="predicted"/>
<feature type="compositionally biased region" description="Polar residues" evidence="5">
    <location>
        <begin position="346"/>
        <end position="356"/>
    </location>
</feature>
<dbReference type="RefSeq" id="WP_044189745.1">
    <property type="nucleotide sequence ID" value="NZ_JMCB01000006.1"/>
</dbReference>
<evidence type="ECO:0000313" key="8">
    <source>
        <dbReference type="Proteomes" id="UP000028725"/>
    </source>
</evidence>
<evidence type="ECO:0000256" key="3">
    <source>
        <dbReference type="ARBA" id="ARBA00022777"/>
    </source>
</evidence>
<reference evidence="7 8" key="1">
    <citation type="submission" date="2014-04" db="EMBL/GenBank/DDBJ databases">
        <title>Genome assembly of Hyalangium minutum DSM 14724.</title>
        <authorList>
            <person name="Sharma G."/>
            <person name="Subramanian S."/>
        </authorList>
    </citation>
    <scope>NUCLEOTIDE SEQUENCE [LARGE SCALE GENOMIC DNA]</scope>
    <source>
        <strain evidence="7 8">DSM 14724</strain>
    </source>
</reference>
<gene>
    <name evidence="7" type="ORF">DB31_7982</name>
</gene>
<dbReference type="Gene3D" id="3.30.200.20">
    <property type="entry name" value="Phosphorylase Kinase, domain 1"/>
    <property type="match status" value="1"/>
</dbReference>
<dbReference type="PROSITE" id="PS50011">
    <property type="entry name" value="PROTEIN_KINASE_DOM"/>
    <property type="match status" value="1"/>
</dbReference>
<evidence type="ECO:0000256" key="1">
    <source>
        <dbReference type="ARBA" id="ARBA00022679"/>
    </source>
</evidence>
<comment type="caution">
    <text evidence="7">The sequence shown here is derived from an EMBL/GenBank/DDBJ whole genome shotgun (WGS) entry which is preliminary data.</text>
</comment>
<dbReference type="AlphaFoldDB" id="A0A085WM32"/>
<dbReference type="EMBL" id="JMCB01000006">
    <property type="protein sequence ID" value="KFE68745.1"/>
    <property type="molecule type" value="Genomic_DNA"/>
</dbReference>
<evidence type="ECO:0000256" key="5">
    <source>
        <dbReference type="SAM" id="MobiDB-lite"/>
    </source>
</evidence>
<dbReference type="GO" id="GO:0005524">
    <property type="term" value="F:ATP binding"/>
    <property type="evidence" value="ECO:0007669"/>
    <property type="project" value="UniProtKB-KW"/>
</dbReference>